<evidence type="ECO:0000256" key="6">
    <source>
        <dbReference type="ARBA" id="ARBA00023125"/>
    </source>
</evidence>
<dbReference type="PANTHER" id="PTHR13604">
    <property type="entry name" value="DC12-RELATED"/>
    <property type="match status" value="1"/>
</dbReference>
<keyword evidence="10" id="KW-1185">Reference proteome</keyword>
<comment type="caution">
    <text evidence="9">The sequence shown here is derived from an EMBL/GenBank/DDBJ whole genome shotgun (WGS) entry which is preliminary data.</text>
</comment>
<evidence type="ECO:0000256" key="8">
    <source>
        <dbReference type="RuleBase" id="RU364100"/>
    </source>
</evidence>
<keyword evidence="4 8" id="KW-0378">Hydrolase</keyword>
<evidence type="ECO:0000313" key="10">
    <source>
        <dbReference type="Proteomes" id="UP001596044"/>
    </source>
</evidence>
<evidence type="ECO:0000256" key="4">
    <source>
        <dbReference type="ARBA" id="ARBA00022801"/>
    </source>
</evidence>
<dbReference type="Pfam" id="PF02586">
    <property type="entry name" value="SRAP"/>
    <property type="match status" value="1"/>
</dbReference>
<sequence>MCGRYTLTISLEELMMHYHLEMELDRFHTPRYNIAPMQMVLAVIHDGRTNKMGELRWGLVPSWAKDEKLASGMINARSETLLQKPAFKTLVSRKRCIVPADGFYEWKKSGSSKQPMRIVMKDRQLFSMAALYDTWVRPDGSKVSTCTVITTTPNELMEPIHDRMPVILRPEDEQVWLDRGNQDVGLLTSLLQPYASDRMHAYAVPSLVGNVKNETAACIEEMPSLL</sequence>
<reference evidence="10" key="1">
    <citation type="journal article" date="2019" name="Int. J. Syst. Evol. Microbiol.">
        <title>The Global Catalogue of Microorganisms (GCM) 10K type strain sequencing project: providing services to taxonomists for standard genome sequencing and annotation.</title>
        <authorList>
            <consortium name="The Broad Institute Genomics Platform"/>
            <consortium name="The Broad Institute Genome Sequencing Center for Infectious Disease"/>
            <person name="Wu L."/>
            <person name="Ma J."/>
        </authorList>
    </citation>
    <scope>NUCLEOTIDE SEQUENCE [LARGE SCALE GENOMIC DNA]</scope>
    <source>
        <strain evidence="10">KACC 11904</strain>
    </source>
</reference>
<dbReference type="EMBL" id="JBHSMJ010000012">
    <property type="protein sequence ID" value="MFC5448814.1"/>
    <property type="molecule type" value="Genomic_DNA"/>
</dbReference>
<name>A0ABW0K673_9BACL</name>
<dbReference type="Proteomes" id="UP001596044">
    <property type="component" value="Unassembled WGS sequence"/>
</dbReference>
<keyword evidence="3" id="KW-0227">DNA damage</keyword>
<dbReference type="SUPFAM" id="SSF143081">
    <property type="entry name" value="BB1717-like"/>
    <property type="match status" value="1"/>
</dbReference>
<keyword evidence="6" id="KW-0238">DNA-binding</keyword>
<evidence type="ECO:0000256" key="5">
    <source>
        <dbReference type="ARBA" id="ARBA00023124"/>
    </source>
</evidence>
<evidence type="ECO:0000256" key="1">
    <source>
        <dbReference type="ARBA" id="ARBA00008136"/>
    </source>
</evidence>
<keyword evidence="7" id="KW-0456">Lyase</keyword>
<organism evidence="9 10">
    <name type="scientific">Paenibacillus aestuarii</name>
    <dbReference type="NCBI Taxonomy" id="516965"/>
    <lineage>
        <taxon>Bacteria</taxon>
        <taxon>Bacillati</taxon>
        <taxon>Bacillota</taxon>
        <taxon>Bacilli</taxon>
        <taxon>Bacillales</taxon>
        <taxon>Paenibacillaceae</taxon>
        <taxon>Paenibacillus</taxon>
    </lineage>
</organism>
<keyword evidence="5" id="KW-0190">Covalent protein-DNA linkage</keyword>
<comment type="similarity">
    <text evidence="1 8">Belongs to the SOS response-associated peptidase family.</text>
</comment>
<proteinExistence type="inferred from homology"/>
<dbReference type="Gene3D" id="3.90.1680.10">
    <property type="entry name" value="SOS response associated peptidase-like"/>
    <property type="match status" value="1"/>
</dbReference>
<accession>A0ABW0K673</accession>
<dbReference type="EC" id="3.4.-.-" evidence="8"/>
<evidence type="ECO:0000256" key="3">
    <source>
        <dbReference type="ARBA" id="ARBA00022763"/>
    </source>
</evidence>
<evidence type="ECO:0000256" key="2">
    <source>
        <dbReference type="ARBA" id="ARBA00022670"/>
    </source>
</evidence>
<protein>
    <recommendedName>
        <fullName evidence="8">Abasic site processing protein</fullName>
        <ecNumber evidence="8">3.4.-.-</ecNumber>
    </recommendedName>
</protein>
<dbReference type="InterPro" id="IPR003738">
    <property type="entry name" value="SRAP"/>
</dbReference>
<dbReference type="RefSeq" id="WP_270877911.1">
    <property type="nucleotide sequence ID" value="NZ_JAQFVF010000011.1"/>
</dbReference>
<evidence type="ECO:0000256" key="7">
    <source>
        <dbReference type="ARBA" id="ARBA00023239"/>
    </source>
</evidence>
<keyword evidence="2 8" id="KW-0645">Protease</keyword>
<dbReference type="PANTHER" id="PTHR13604:SF0">
    <property type="entry name" value="ABASIC SITE PROCESSING PROTEIN HMCES"/>
    <property type="match status" value="1"/>
</dbReference>
<evidence type="ECO:0000313" key="9">
    <source>
        <dbReference type="EMBL" id="MFC5448814.1"/>
    </source>
</evidence>
<dbReference type="InterPro" id="IPR036590">
    <property type="entry name" value="SRAP-like"/>
</dbReference>
<gene>
    <name evidence="9" type="ORF">ACFPOG_11105</name>
</gene>